<proteinExistence type="predicted"/>
<accession>B0T2I3</accession>
<dbReference type="AlphaFoldDB" id="B0T2I3"/>
<name>B0T2I3_CAUSK</name>
<gene>
    <name evidence="1" type="ordered locus">Caul_1675</name>
</gene>
<dbReference type="OrthoDB" id="9791874at2"/>
<evidence type="ECO:0008006" key="2">
    <source>
        <dbReference type="Google" id="ProtNLM"/>
    </source>
</evidence>
<organism evidence="1">
    <name type="scientific">Caulobacter sp. (strain K31)</name>
    <dbReference type="NCBI Taxonomy" id="366602"/>
    <lineage>
        <taxon>Bacteria</taxon>
        <taxon>Pseudomonadati</taxon>
        <taxon>Pseudomonadota</taxon>
        <taxon>Alphaproteobacteria</taxon>
        <taxon>Caulobacterales</taxon>
        <taxon>Caulobacteraceae</taxon>
        <taxon>Caulobacter</taxon>
    </lineage>
</organism>
<dbReference type="NCBIfam" id="NF033634">
    <property type="entry name" value="SLATT_1"/>
    <property type="match status" value="1"/>
</dbReference>
<dbReference type="STRING" id="366602.Caul_1675"/>
<dbReference type="KEGG" id="cak:Caul_1675"/>
<dbReference type="InterPro" id="IPR025325">
    <property type="entry name" value="DUF4231"/>
</dbReference>
<evidence type="ECO:0000313" key="1">
    <source>
        <dbReference type="EMBL" id="ABZ70804.1"/>
    </source>
</evidence>
<protein>
    <recommendedName>
        <fullName evidence="2">SMODS and SLOG-associating 2TM effector domain-containing protein</fullName>
    </recommendedName>
</protein>
<dbReference type="Pfam" id="PF14015">
    <property type="entry name" value="DUF4231"/>
    <property type="match status" value="1"/>
</dbReference>
<sequence>MDAAATGRDTQDTGYARLEEQIVWYGSRSREAQAWFKRARMAQTVATAAVPVVAFAGQGWITAAVGGVALVLDAMQQMNQWQQNWINYRATGEALKHEKYAYLGGSGAYDGLPPDQARKLLVGRVESLVSTEHSGWVAVQTPKEPGRSVSG</sequence>
<dbReference type="EMBL" id="CP000927">
    <property type="protein sequence ID" value="ABZ70804.1"/>
    <property type="molecule type" value="Genomic_DNA"/>
</dbReference>
<dbReference type="eggNOG" id="ENOG50317KR">
    <property type="taxonomic scope" value="Bacteria"/>
</dbReference>
<reference evidence="1" key="1">
    <citation type="submission" date="2008-01" db="EMBL/GenBank/DDBJ databases">
        <title>Complete sequence of chromosome of Caulobacter sp. K31.</title>
        <authorList>
            <consortium name="US DOE Joint Genome Institute"/>
            <person name="Copeland A."/>
            <person name="Lucas S."/>
            <person name="Lapidus A."/>
            <person name="Barry K."/>
            <person name="Glavina del Rio T."/>
            <person name="Dalin E."/>
            <person name="Tice H."/>
            <person name="Pitluck S."/>
            <person name="Bruce D."/>
            <person name="Goodwin L."/>
            <person name="Thompson L.S."/>
            <person name="Brettin T."/>
            <person name="Detter J.C."/>
            <person name="Han C."/>
            <person name="Schmutz J."/>
            <person name="Larimer F."/>
            <person name="Land M."/>
            <person name="Hauser L."/>
            <person name="Kyrpides N."/>
            <person name="Kim E."/>
            <person name="Stephens C."/>
            <person name="Richardson P."/>
        </authorList>
    </citation>
    <scope>NUCLEOTIDE SEQUENCE [LARGE SCALE GENOMIC DNA]</scope>
    <source>
        <strain evidence="1">K31</strain>
    </source>
</reference>
<dbReference type="HOGENOM" id="CLU_120405_1_0_5"/>